<comment type="catalytic activity">
    <reaction evidence="2">
        <text>4-amino-2-methyl-5-(phosphooxymethyl)pyrimidine + ATP = 4-amino-2-methyl-5-(diphosphooxymethyl)pyrimidine + ADP</text>
        <dbReference type="Rhea" id="RHEA:19893"/>
        <dbReference type="ChEBI" id="CHEBI:30616"/>
        <dbReference type="ChEBI" id="CHEBI:57841"/>
        <dbReference type="ChEBI" id="CHEBI:58354"/>
        <dbReference type="ChEBI" id="CHEBI:456216"/>
        <dbReference type="EC" id="2.7.4.7"/>
    </reaction>
</comment>
<dbReference type="SUPFAM" id="SSF53613">
    <property type="entry name" value="Ribokinase-like"/>
    <property type="match status" value="1"/>
</dbReference>
<evidence type="ECO:0000256" key="7">
    <source>
        <dbReference type="ARBA" id="ARBA00019161"/>
    </source>
</evidence>
<dbReference type="FunFam" id="3.40.1190.20:FF:000003">
    <property type="entry name" value="Phosphomethylpyrimidine kinase ThiD"/>
    <property type="match status" value="1"/>
</dbReference>
<comment type="catalytic activity">
    <reaction evidence="1">
        <text>4-amino-5-hydroxymethyl-2-methylpyrimidine + ATP = 4-amino-2-methyl-5-(phosphooxymethyl)pyrimidine + ADP + H(+)</text>
        <dbReference type="Rhea" id="RHEA:23096"/>
        <dbReference type="ChEBI" id="CHEBI:15378"/>
        <dbReference type="ChEBI" id="CHEBI:16892"/>
        <dbReference type="ChEBI" id="CHEBI:30616"/>
        <dbReference type="ChEBI" id="CHEBI:58354"/>
        <dbReference type="ChEBI" id="CHEBI:456216"/>
        <dbReference type="EC" id="2.7.1.49"/>
    </reaction>
</comment>
<dbReference type="RefSeq" id="WP_119865511.1">
    <property type="nucleotide sequence ID" value="NZ_CP016786.1"/>
</dbReference>
<evidence type="ECO:0000256" key="3">
    <source>
        <dbReference type="ARBA" id="ARBA00004769"/>
    </source>
</evidence>
<evidence type="ECO:0000256" key="4">
    <source>
        <dbReference type="ARBA" id="ARBA00009879"/>
    </source>
</evidence>
<dbReference type="OrthoDB" id="9810880at2"/>
<dbReference type="KEGG" id="cia:BEN51_07770"/>
<comment type="pathway">
    <text evidence="13">Cofactor biosynthesis; thiamine diphosphate biosynthesis; 4-amino-2-methyl-5-diphosphomethylpyrimidine from 5-amino-1-(5-phospho-D-ribosyl)imidazole: step 2/3.</text>
</comment>
<proteinExistence type="inferred from homology"/>
<dbReference type="EC" id="2.7.1.49" evidence="5"/>
<dbReference type="InterPro" id="IPR029056">
    <property type="entry name" value="Ribokinase-like"/>
</dbReference>
<keyword evidence="8" id="KW-0808">Transferase</keyword>
<evidence type="ECO:0000256" key="1">
    <source>
        <dbReference type="ARBA" id="ARBA00000151"/>
    </source>
</evidence>
<sequence length="262" mass="27826">MIKKVLTIAGSDSSGGAGIQADLKTITVHKMYGMSVITALTAQNTTGVYGILEASPDFVANQIECIFNDIYPDAVKIGMVSNSEIIKVIAEKLTEYKAKNIVVDPVMVATSGSKLISDEAINILVKEIIPLARVITPNIPEAEVLCGFKINNEKDMIEAAKAISKNFKGAVLVKGGHLAKDATDLLYENGNIHWFKTEKINTLNTHGTGCTLSSAIACNLADGKSLAESIEKAKTYLTGALKAGLDLGKGSGPLEHTYSIRS</sequence>
<dbReference type="Gene3D" id="3.40.1190.20">
    <property type="match status" value="1"/>
</dbReference>
<keyword evidence="9" id="KW-0547">Nucleotide-binding</keyword>
<name>A0A343JCW9_9CLOT</name>
<dbReference type="GO" id="GO:0009228">
    <property type="term" value="P:thiamine biosynthetic process"/>
    <property type="evidence" value="ECO:0007669"/>
    <property type="project" value="UniProtKB-KW"/>
</dbReference>
<organism evidence="17 18">
    <name type="scientific">Clostridium isatidis</name>
    <dbReference type="NCBI Taxonomy" id="182773"/>
    <lineage>
        <taxon>Bacteria</taxon>
        <taxon>Bacillati</taxon>
        <taxon>Bacillota</taxon>
        <taxon>Clostridia</taxon>
        <taxon>Eubacteriales</taxon>
        <taxon>Clostridiaceae</taxon>
        <taxon>Clostridium</taxon>
    </lineage>
</organism>
<gene>
    <name evidence="17" type="ORF">BEN51_07770</name>
</gene>
<evidence type="ECO:0000256" key="5">
    <source>
        <dbReference type="ARBA" id="ARBA00012135"/>
    </source>
</evidence>
<feature type="domain" description="Pyridoxamine kinase/Phosphomethylpyrimidine kinase" evidence="16">
    <location>
        <begin position="12"/>
        <end position="254"/>
    </location>
</feature>
<evidence type="ECO:0000256" key="2">
    <source>
        <dbReference type="ARBA" id="ARBA00000565"/>
    </source>
</evidence>
<dbReference type="Proteomes" id="UP000264883">
    <property type="component" value="Chromosome"/>
</dbReference>
<dbReference type="GO" id="GO:0008902">
    <property type="term" value="F:hydroxymethylpyrimidine kinase activity"/>
    <property type="evidence" value="ECO:0007669"/>
    <property type="project" value="UniProtKB-EC"/>
</dbReference>
<evidence type="ECO:0000256" key="13">
    <source>
        <dbReference type="ARBA" id="ARBA00037917"/>
    </source>
</evidence>
<dbReference type="PANTHER" id="PTHR20858">
    <property type="entry name" value="PHOSPHOMETHYLPYRIMIDINE KINASE"/>
    <property type="match status" value="1"/>
</dbReference>
<evidence type="ECO:0000256" key="14">
    <source>
        <dbReference type="ARBA" id="ARBA00042102"/>
    </source>
</evidence>
<dbReference type="GO" id="GO:0005524">
    <property type="term" value="F:ATP binding"/>
    <property type="evidence" value="ECO:0007669"/>
    <property type="project" value="UniProtKB-KW"/>
</dbReference>
<dbReference type="GO" id="GO:0008972">
    <property type="term" value="F:phosphomethylpyrimidine kinase activity"/>
    <property type="evidence" value="ECO:0007669"/>
    <property type="project" value="UniProtKB-EC"/>
</dbReference>
<reference evidence="17 18" key="1">
    <citation type="submission" date="2016-08" db="EMBL/GenBank/DDBJ databases">
        <title>Complete Genome Sequence Of The Indigo Reducing Clostridium isatidis DSM15098.</title>
        <authorList>
            <person name="Little G.T."/>
            <person name="Minton N.P."/>
        </authorList>
    </citation>
    <scope>NUCLEOTIDE SEQUENCE [LARGE SCALE GENOMIC DNA]</scope>
    <source>
        <strain evidence="17 18">DSM 15098</strain>
    </source>
</reference>
<dbReference type="NCBIfam" id="TIGR00097">
    <property type="entry name" value="HMP-P_kinase"/>
    <property type="match status" value="1"/>
</dbReference>
<keyword evidence="18" id="KW-1185">Reference proteome</keyword>
<keyword evidence="11" id="KW-0067">ATP-binding</keyword>
<accession>A0A343JCW9</accession>
<evidence type="ECO:0000259" key="16">
    <source>
        <dbReference type="Pfam" id="PF08543"/>
    </source>
</evidence>
<comment type="similarity">
    <text evidence="4">Belongs to the ThiD family.</text>
</comment>
<dbReference type="Pfam" id="PF08543">
    <property type="entry name" value="Phos_pyr_kin"/>
    <property type="match status" value="1"/>
</dbReference>
<evidence type="ECO:0000256" key="15">
    <source>
        <dbReference type="ARBA" id="ARBA00043176"/>
    </source>
</evidence>
<evidence type="ECO:0000256" key="6">
    <source>
        <dbReference type="ARBA" id="ARBA00012963"/>
    </source>
</evidence>
<comment type="pathway">
    <text evidence="3">Cofactor biosynthesis; thiamine diphosphate biosynthesis; 4-amino-2-methyl-5-diphosphomethylpyrimidine from 5-amino-1-(5-phospho-D-ribosyl)imidazole: step 3/3.</text>
</comment>
<dbReference type="InterPro" id="IPR004399">
    <property type="entry name" value="HMP/HMP-P_kinase_dom"/>
</dbReference>
<dbReference type="EMBL" id="CP016786">
    <property type="protein sequence ID" value="ASW43377.1"/>
    <property type="molecule type" value="Genomic_DNA"/>
</dbReference>
<evidence type="ECO:0000313" key="17">
    <source>
        <dbReference type="EMBL" id="ASW43377.1"/>
    </source>
</evidence>
<evidence type="ECO:0000256" key="12">
    <source>
        <dbReference type="ARBA" id="ARBA00022977"/>
    </source>
</evidence>
<dbReference type="InterPro" id="IPR013749">
    <property type="entry name" value="PM/HMP-P_kinase-1"/>
</dbReference>
<dbReference type="AlphaFoldDB" id="A0A343JCW9"/>
<evidence type="ECO:0000313" key="18">
    <source>
        <dbReference type="Proteomes" id="UP000264883"/>
    </source>
</evidence>
<dbReference type="PANTHER" id="PTHR20858:SF17">
    <property type="entry name" value="HYDROXYMETHYLPYRIMIDINE_PHOSPHOMETHYLPYRIMIDINE KINASE THI20-RELATED"/>
    <property type="match status" value="1"/>
</dbReference>
<dbReference type="CDD" id="cd01169">
    <property type="entry name" value="HMPP_kinase"/>
    <property type="match status" value="1"/>
</dbReference>
<evidence type="ECO:0000256" key="10">
    <source>
        <dbReference type="ARBA" id="ARBA00022777"/>
    </source>
</evidence>
<dbReference type="GO" id="GO:0005829">
    <property type="term" value="C:cytosol"/>
    <property type="evidence" value="ECO:0007669"/>
    <property type="project" value="TreeGrafter"/>
</dbReference>
<evidence type="ECO:0000256" key="8">
    <source>
        <dbReference type="ARBA" id="ARBA00022679"/>
    </source>
</evidence>
<keyword evidence="12" id="KW-0784">Thiamine biosynthesis</keyword>
<protein>
    <recommendedName>
        <fullName evidence="7">Hydroxymethylpyrimidine/phosphomethylpyrimidine kinase</fullName>
        <ecNumber evidence="5">2.7.1.49</ecNumber>
        <ecNumber evidence="6">2.7.4.7</ecNumber>
    </recommendedName>
    <alternativeName>
        <fullName evidence="14">Hydroxymethylpyrimidine kinase</fullName>
    </alternativeName>
    <alternativeName>
        <fullName evidence="15">Hydroxymethylpyrimidine phosphate kinase</fullName>
    </alternativeName>
</protein>
<keyword evidence="10 17" id="KW-0418">Kinase</keyword>
<evidence type="ECO:0000256" key="11">
    <source>
        <dbReference type="ARBA" id="ARBA00022840"/>
    </source>
</evidence>
<dbReference type="EC" id="2.7.4.7" evidence="6"/>
<evidence type="ECO:0000256" key="9">
    <source>
        <dbReference type="ARBA" id="ARBA00022741"/>
    </source>
</evidence>